<keyword evidence="4" id="KW-0808">Transferase</keyword>
<dbReference type="STRING" id="686624.SAMN04488242_2808"/>
<accession>A0A1G9MXA8</accession>
<dbReference type="PANTHER" id="PTHR43071:SF1">
    <property type="entry name" value="2-AMINO-4-HYDROXY-6-HYDROXYMETHYLDIHYDROPTERIDINE PYROPHOSPHOKINASE"/>
    <property type="match status" value="1"/>
</dbReference>
<dbReference type="OrthoDB" id="9808041at2"/>
<sequence>MSNGPFDIDVDTLGNLRPISKVVFSLGSNQGDSAAILQQATDFLAETPGLMLVDVSPVYETAPWGDVPDQPNFLNMVIVAESTMEPLTLLDRALAIEENFGRERDVPGGPRTLDIDIVMVGRRVSEGDIELPHPHAHERGFVLVPWLDIDPNAELEGHGPIADLVEDVDTEGIVRRDDIVIIAPTGF</sequence>
<evidence type="ECO:0000313" key="10">
    <source>
        <dbReference type="EMBL" id="SDL78849.1"/>
    </source>
</evidence>
<feature type="domain" description="7,8-dihydro-6-hydroxymethylpterin-pyrophosphokinase" evidence="9">
    <location>
        <begin position="24"/>
        <end position="151"/>
    </location>
</feature>
<dbReference type="EMBL" id="FNGP01000006">
    <property type="protein sequence ID" value="SDL78849.1"/>
    <property type="molecule type" value="Genomic_DNA"/>
</dbReference>
<dbReference type="GO" id="GO:0003848">
    <property type="term" value="F:2-amino-4-hydroxy-6-hydroxymethyldihydropteridine diphosphokinase activity"/>
    <property type="evidence" value="ECO:0007669"/>
    <property type="project" value="UniProtKB-EC"/>
</dbReference>
<keyword evidence="5" id="KW-0547">Nucleotide-binding</keyword>
<dbReference type="NCBIfam" id="TIGR01498">
    <property type="entry name" value="folK"/>
    <property type="match status" value="1"/>
</dbReference>
<dbReference type="PANTHER" id="PTHR43071">
    <property type="entry name" value="2-AMINO-4-HYDROXY-6-HYDROXYMETHYLDIHYDROPTERIDINE PYROPHOSPHOKINASE"/>
    <property type="match status" value="1"/>
</dbReference>
<dbReference type="GO" id="GO:0005524">
    <property type="term" value="F:ATP binding"/>
    <property type="evidence" value="ECO:0007669"/>
    <property type="project" value="UniProtKB-KW"/>
</dbReference>
<evidence type="ECO:0000256" key="8">
    <source>
        <dbReference type="ARBA" id="ARBA00022909"/>
    </source>
</evidence>
<comment type="catalytic activity">
    <reaction evidence="1">
        <text>6-hydroxymethyl-7,8-dihydropterin + ATP = (7,8-dihydropterin-6-yl)methyl diphosphate + AMP + H(+)</text>
        <dbReference type="Rhea" id="RHEA:11412"/>
        <dbReference type="ChEBI" id="CHEBI:15378"/>
        <dbReference type="ChEBI" id="CHEBI:30616"/>
        <dbReference type="ChEBI" id="CHEBI:44841"/>
        <dbReference type="ChEBI" id="CHEBI:72950"/>
        <dbReference type="ChEBI" id="CHEBI:456215"/>
        <dbReference type="EC" id="2.7.6.3"/>
    </reaction>
</comment>
<dbReference type="RefSeq" id="WP_093253467.1">
    <property type="nucleotide sequence ID" value="NZ_FNGP01000006.1"/>
</dbReference>
<gene>
    <name evidence="10" type="ORF">SAMN04488242_2808</name>
</gene>
<evidence type="ECO:0000256" key="1">
    <source>
        <dbReference type="ARBA" id="ARBA00000198"/>
    </source>
</evidence>
<dbReference type="CDD" id="cd00483">
    <property type="entry name" value="HPPK"/>
    <property type="match status" value="1"/>
</dbReference>
<keyword evidence="11" id="KW-1185">Reference proteome</keyword>
<organism evidence="10 11">
    <name type="scientific">Tessaracoccus oleiagri</name>
    <dbReference type="NCBI Taxonomy" id="686624"/>
    <lineage>
        <taxon>Bacteria</taxon>
        <taxon>Bacillati</taxon>
        <taxon>Actinomycetota</taxon>
        <taxon>Actinomycetes</taxon>
        <taxon>Propionibacteriales</taxon>
        <taxon>Propionibacteriaceae</taxon>
        <taxon>Tessaracoccus</taxon>
    </lineage>
</organism>
<name>A0A1G9MXA8_9ACTN</name>
<dbReference type="UniPathway" id="UPA00077">
    <property type="reaction ID" value="UER00155"/>
</dbReference>
<proteinExistence type="predicted"/>
<dbReference type="GO" id="GO:0046654">
    <property type="term" value="P:tetrahydrofolate biosynthetic process"/>
    <property type="evidence" value="ECO:0007669"/>
    <property type="project" value="UniProtKB-UniPathway"/>
</dbReference>
<comment type="pathway">
    <text evidence="2">Cofactor biosynthesis; tetrahydrofolate biosynthesis; 2-amino-4-hydroxy-6-hydroxymethyl-7,8-dihydropteridine diphosphate from 7,8-dihydroneopterin triphosphate: step 4/4.</text>
</comment>
<dbReference type="SUPFAM" id="SSF55083">
    <property type="entry name" value="6-hydroxymethyl-7,8-dihydropterin pyrophosphokinase, HPPK"/>
    <property type="match status" value="1"/>
</dbReference>
<dbReference type="GO" id="GO:0046656">
    <property type="term" value="P:folic acid biosynthetic process"/>
    <property type="evidence" value="ECO:0007669"/>
    <property type="project" value="UniProtKB-KW"/>
</dbReference>
<dbReference type="Gene3D" id="3.30.70.560">
    <property type="entry name" value="7,8-Dihydro-6-hydroxymethylpterin-pyrophosphokinase HPPK"/>
    <property type="match status" value="1"/>
</dbReference>
<dbReference type="EC" id="2.7.6.3" evidence="3"/>
<reference evidence="10 11" key="1">
    <citation type="submission" date="2016-10" db="EMBL/GenBank/DDBJ databases">
        <authorList>
            <person name="de Groot N.N."/>
        </authorList>
    </citation>
    <scope>NUCLEOTIDE SEQUENCE [LARGE SCALE GENOMIC DNA]</scope>
    <source>
        <strain evidence="10 11">CGMCC 1.9159</strain>
    </source>
</reference>
<dbReference type="Proteomes" id="UP000199475">
    <property type="component" value="Unassembled WGS sequence"/>
</dbReference>
<dbReference type="Pfam" id="PF01288">
    <property type="entry name" value="HPPK"/>
    <property type="match status" value="1"/>
</dbReference>
<evidence type="ECO:0000256" key="6">
    <source>
        <dbReference type="ARBA" id="ARBA00022777"/>
    </source>
</evidence>
<dbReference type="AlphaFoldDB" id="A0A1G9MXA8"/>
<keyword evidence="6 10" id="KW-0418">Kinase</keyword>
<dbReference type="InterPro" id="IPR000550">
    <property type="entry name" value="Hppk"/>
</dbReference>
<evidence type="ECO:0000313" key="11">
    <source>
        <dbReference type="Proteomes" id="UP000199475"/>
    </source>
</evidence>
<keyword evidence="8" id="KW-0289">Folate biosynthesis</keyword>
<keyword evidence="7" id="KW-0067">ATP-binding</keyword>
<evidence type="ECO:0000256" key="5">
    <source>
        <dbReference type="ARBA" id="ARBA00022741"/>
    </source>
</evidence>
<evidence type="ECO:0000256" key="2">
    <source>
        <dbReference type="ARBA" id="ARBA00005051"/>
    </source>
</evidence>
<dbReference type="InterPro" id="IPR035907">
    <property type="entry name" value="Hppk_sf"/>
</dbReference>
<dbReference type="GO" id="GO:0016301">
    <property type="term" value="F:kinase activity"/>
    <property type="evidence" value="ECO:0007669"/>
    <property type="project" value="UniProtKB-KW"/>
</dbReference>
<evidence type="ECO:0000256" key="3">
    <source>
        <dbReference type="ARBA" id="ARBA00013253"/>
    </source>
</evidence>
<evidence type="ECO:0000256" key="7">
    <source>
        <dbReference type="ARBA" id="ARBA00022840"/>
    </source>
</evidence>
<evidence type="ECO:0000259" key="9">
    <source>
        <dbReference type="Pfam" id="PF01288"/>
    </source>
</evidence>
<evidence type="ECO:0000256" key="4">
    <source>
        <dbReference type="ARBA" id="ARBA00022679"/>
    </source>
</evidence>
<protein>
    <recommendedName>
        <fullName evidence="3">2-amino-4-hydroxy-6-hydroxymethyldihydropteridine diphosphokinase</fullName>
        <ecNumber evidence="3">2.7.6.3</ecNumber>
    </recommendedName>
</protein>